<dbReference type="Pfam" id="PF04932">
    <property type="entry name" value="Wzy_C"/>
    <property type="match status" value="1"/>
</dbReference>
<keyword evidence="2 5" id="KW-0812">Transmembrane</keyword>
<protein>
    <submittedName>
        <fullName evidence="7">O-antigen polymerase</fullName>
    </submittedName>
</protein>
<comment type="subcellular location">
    <subcellularLocation>
        <location evidence="1">Membrane</location>
        <topology evidence="1">Multi-pass membrane protein</topology>
    </subcellularLocation>
</comment>
<evidence type="ECO:0000259" key="6">
    <source>
        <dbReference type="Pfam" id="PF04932"/>
    </source>
</evidence>
<name>A0A0P0YT19_9ENTR</name>
<dbReference type="InterPro" id="IPR051533">
    <property type="entry name" value="WaaL-like"/>
</dbReference>
<feature type="transmembrane region" description="Helical" evidence="5">
    <location>
        <begin position="343"/>
        <end position="366"/>
    </location>
</feature>
<reference evidence="7" key="1">
    <citation type="submission" date="2014-04" db="EMBL/GenBank/DDBJ databases">
        <authorList>
            <person name="Harrison E."/>
        </authorList>
    </citation>
    <scope>NUCLEOTIDE SEQUENCE</scope>
    <source>
        <strain evidence="7">708</strain>
    </source>
</reference>
<gene>
    <name evidence="7" type="primary">wzy</name>
</gene>
<sequence>MSEILDFSLKQNSHDRNQKRNTLTLLLIVIVISCQLTDITIGPVKFWELLAIVFFPFFIKRIEKKMLWFILAFTILLFFSVLKGFFSTIHYENFSILKSKYVISLVRYVELILCLIVALIPFNLIKNSSVDFRFITYKFITYNAIFIIFILFLFVVDYFLKTTIVSYGSAHRLRGFYVEGGPYGLYISTLIFLELTTFKRKKIIAIFLIALVLTQSKAGFVAFFIFFFFSFFQNNKFLRGFLNPKNLIRFTLSLCIVVIIGVGSTYKIANNYFQDIQNIDEEIKGRENDSSLVMGRIAASDIGPRILQDNPFFGVGLGAYSLVRNNVNYRGAFPVVNGWDLTGLGGFFNLLVENGIFGLLVFLFAIKKYFKLNFVGMYFLLLFVLPFILGAQLYMIYPWLYLGLYYAFKKQE</sequence>
<feature type="transmembrane region" description="Helical" evidence="5">
    <location>
        <begin position="205"/>
        <end position="232"/>
    </location>
</feature>
<feature type="transmembrane region" description="Helical" evidence="5">
    <location>
        <begin position="21"/>
        <end position="38"/>
    </location>
</feature>
<dbReference type="EMBL" id="AB924611">
    <property type="protein sequence ID" value="BAT24408.1"/>
    <property type="molecule type" value="Genomic_DNA"/>
</dbReference>
<keyword evidence="3 5" id="KW-1133">Transmembrane helix</keyword>
<keyword evidence="4 5" id="KW-0472">Membrane</keyword>
<dbReference type="PANTHER" id="PTHR37422:SF13">
    <property type="entry name" value="LIPOPOLYSACCHARIDE BIOSYNTHESIS PROTEIN PA4999-RELATED"/>
    <property type="match status" value="1"/>
</dbReference>
<accession>A0A0P0YT19</accession>
<feature type="transmembrane region" description="Helical" evidence="5">
    <location>
        <begin position="106"/>
        <end position="125"/>
    </location>
</feature>
<evidence type="ECO:0000256" key="2">
    <source>
        <dbReference type="ARBA" id="ARBA00022692"/>
    </source>
</evidence>
<evidence type="ECO:0000256" key="5">
    <source>
        <dbReference type="SAM" id="Phobius"/>
    </source>
</evidence>
<feature type="transmembrane region" description="Helical" evidence="5">
    <location>
        <begin position="66"/>
        <end position="86"/>
    </location>
</feature>
<feature type="transmembrane region" description="Helical" evidence="5">
    <location>
        <begin position="378"/>
        <end position="400"/>
    </location>
</feature>
<evidence type="ECO:0000256" key="1">
    <source>
        <dbReference type="ARBA" id="ARBA00004141"/>
    </source>
</evidence>
<dbReference type="PANTHER" id="PTHR37422">
    <property type="entry name" value="TEICHURONIC ACID BIOSYNTHESIS PROTEIN TUAE"/>
    <property type="match status" value="1"/>
</dbReference>
<organism evidence="7">
    <name type="scientific">Klebsiella sp. 708</name>
    <dbReference type="NCBI Taxonomy" id="97470"/>
    <lineage>
        <taxon>Bacteria</taxon>
        <taxon>Pseudomonadati</taxon>
        <taxon>Pseudomonadota</taxon>
        <taxon>Gammaproteobacteria</taxon>
        <taxon>Enterobacterales</taxon>
        <taxon>Enterobacteriaceae</taxon>
        <taxon>Klebsiella/Raoultella group</taxon>
        <taxon>Klebsiella</taxon>
    </lineage>
</organism>
<feature type="transmembrane region" description="Helical" evidence="5">
    <location>
        <begin position="247"/>
        <end position="266"/>
    </location>
</feature>
<feature type="domain" description="O-antigen ligase-related" evidence="6">
    <location>
        <begin position="204"/>
        <end position="363"/>
    </location>
</feature>
<reference evidence="7" key="2">
    <citation type="journal article" date="2015" name="Sci. Rep.">
        <title>Genetic analysis of capsular polysaccharide synthesis gene clusters in 79 capsular types of Klebsiella spp.</title>
        <authorList>
            <person name="Pan Y.J."/>
            <person name="Lin T.L."/>
            <person name="Chen C.T."/>
            <person name="Chen Y.Y."/>
            <person name="Hsieh P.F."/>
            <person name="Hsu C.R."/>
            <person name="Wu M.C."/>
            <person name="Wang J.T."/>
        </authorList>
    </citation>
    <scope>NUCLEOTIDE SEQUENCE</scope>
    <source>
        <strain evidence="7">708</strain>
    </source>
</reference>
<evidence type="ECO:0000256" key="4">
    <source>
        <dbReference type="ARBA" id="ARBA00023136"/>
    </source>
</evidence>
<evidence type="ECO:0000256" key="3">
    <source>
        <dbReference type="ARBA" id="ARBA00022989"/>
    </source>
</evidence>
<feature type="transmembrane region" description="Helical" evidence="5">
    <location>
        <begin position="180"/>
        <end position="198"/>
    </location>
</feature>
<evidence type="ECO:0000313" key="7">
    <source>
        <dbReference type="EMBL" id="BAT24408.1"/>
    </source>
</evidence>
<feature type="transmembrane region" description="Helical" evidence="5">
    <location>
        <begin position="137"/>
        <end position="160"/>
    </location>
</feature>
<dbReference type="InterPro" id="IPR007016">
    <property type="entry name" value="O-antigen_ligase-rel_domated"/>
</dbReference>
<dbReference type="GO" id="GO:0016020">
    <property type="term" value="C:membrane"/>
    <property type="evidence" value="ECO:0007669"/>
    <property type="project" value="UniProtKB-SubCell"/>
</dbReference>
<dbReference type="AlphaFoldDB" id="A0A0P0YT19"/>
<proteinExistence type="predicted"/>